<dbReference type="InterPro" id="IPR039421">
    <property type="entry name" value="Type_1_exporter"/>
</dbReference>
<dbReference type="PROSITE" id="PS50929">
    <property type="entry name" value="ABC_TM1F"/>
    <property type="match status" value="1"/>
</dbReference>
<evidence type="ECO:0000259" key="13">
    <source>
        <dbReference type="PROSITE" id="PS50929"/>
    </source>
</evidence>
<dbReference type="CDD" id="cd18551">
    <property type="entry name" value="ABC_6TM_LmrA_like"/>
    <property type="match status" value="1"/>
</dbReference>
<dbReference type="Gene3D" id="3.40.50.300">
    <property type="entry name" value="P-loop containing nucleotide triphosphate hydrolases"/>
    <property type="match status" value="1"/>
</dbReference>
<keyword evidence="8 11" id="KW-1133">Transmembrane helix</keyword>
<dbReference type="FunFam" id="3.40.50.300:FF:000221">
    <property type="entry name" value="Multidrug ABC transporter ATP-binding protein"/>
    <property type="match status" value="1"/>
</dbReference>
<feature type="transmembrane region" description="Helical" evidence="11">
    <location>
        <begin position="247"/>
        <end position="269"/>
    </location>
</feature>
<dbReference type="OrthoDB" id="9806127at2"/>
<dbReference type="SUPFAM" id="SSF52540">
    <property type="entry name" value="P-loop containing nucleoside triphosphate hydrolases"/>
    <property type="match status" value="1"/>
</dbReference>
<accession>A0A558H6X9</accession>
<feature type="transmembrane region" description="Helical" evidence="11">
    <location>
        <begin position="166"/>
        <end position="186"/>
    </location>
</feature>
<dbReference type="SUPFAM" id="SSF90123">
    <property type="entry name" value="ABC transporter transmembrane region"/>
    <property type="match status" value="1"/>
</dbReference>
<dbReference type="InterPro" id="IPR003439">
    <property type="entry name" value="ABC_transporter-like_ATP-bd"/>
</dbReference>
<keyword evidence="2" id="KW-0813">Transport</keyword>
<dbReference type="PROSITE" id="PS50893">
    <property type="entry name" value="ABC_TRANSPORTER_2"/>
    <property type="match status" value="1"/>
</dbReference>
<evidence type="ECO:0000256" key="11">
    <source>
        <dbReference type="SAM" id="Phobius"/>
    </source>
</evidence>
<feature type="transmembrane region" description="Helical" evidence="11">
    <location>
        <begin position="67"/>
        <end position="86"/>
    </location>
</feature>
<evidence type="ECO:0000256" key="8">
    <source>
        <dbReference type="ARBA" id="ARBA00022989"/>
    </source>
</evidence>
<dbReference type="InterPro" id="IPR003593">
    <property type="entry name" value="AAA+_ATPase"/>
</dbReference>
<dbReference type="SMART" id="SM00382">
    <property type="entry name" value="AAA"/>
    <property type="match status" value="1"/>
</dbReference>
<reference evidence="14 15" key="1">
    <citation type="submission" date="2019-07" db="EMBL/GenBank/DDBJ databases">
        <title>Diversity of Bacteria from Kongsfjorden, Arctic.</title>
        <authorList>
            <person name="Yu Y."/>
        </authorList>
    </citation>
    <scope>NUCLEOTIDE SEQUENCE [LARGE SCALE GENOMIC DNA]</scope>
    <source>
        <strain evidence="14 15">SM1928</strain>
    </source>
</reference>
<sequence>MKTTANTSRRAGLTELFRHVAVQRRLVVLIVLLSLLGSALSLAQPLLVREVIDRVSASKPLEVLPWLVGGLILVGGVLGGIRQYLIQRTAETAIRRSRHNLIDHILHLPVPTLDQRRVGDLVARVTTDTTVIRNMLSQGFVESFAGVFTIIGALVAMLFLDPVLVIIALGAALVSVAAVVWVTSYIERASLGVQTALGKLSSSMDRAIRATRTVRAANASTRESQRVKEDANGVWTIGLRVAATTALVSPISSIAMQVTFLAVIGVGGLRVASGELTVADLVSFILFLFLLIMPLGQLFGTVSAIGEALGGVARINEILQLPTEQDAPVVVGNVVPTIRDSSLVFRGVSFEYDHPSGETEGPSRRSTLSDVSFQIESRQRVAIVGPSGAGKSTILNLIARFYDASDGQILFGGTDVDQVARSAVRANIAYVEQDAPAVAGTLRDNLNIGNPDASDEDMMAILERLNLTAVLQRSELGLDAEVGEGAVLLSGGERQRIAVARALLANPSMLLLDESTSNLDGVSEEKVRELIADVTSGCTLVIVAHRLATVQSSDLILVLDEGKVVASGTHTELMQTSPLYRELAQNQFLTSEMAYDATTPEHDAKR</sequence>
<dbReference type="GO" id="GO:0005886">
    <property type="term" value="C:plasma membrane"/>
    <property type="evidence" value="ECO:0007669"/>
    <property type="project" value="UniProtKB-SubCell"/>
</dbReference>
<proteinExistence type="inferred from homology"/>
<evidence type="ECO:0000313" key="15">
    <source>
        <dbReference type="Proteomes" id="UP000316500"/>
    </source>
</evidence>
<evidence type="ECO:0000256" key="10">
    <source>
        <dbReference type="ARBA" id="ARBA00023455"/>
    </source>
</evidence>
<feature type="transmembrane region" description="Helical" evidence="11">
    <location>
        <begin position="281"/>
        <end position="305"/>
    </location>
</feature>
<name>A0A558H6X9_PAENT</name>
<keyword evidence="7 14" id="KW-0067">ATP-binding</keyword>
<dbReference type="AlphaFoldDB" id="A0A558H6X9"/>
<evidence type="ECO:0000256" key="5">
    <source>
        <dbReference type="ARBA" id="ARBA00022692"/>
    </source>
</evidence>
<evidence type="ECO:0000256" key="9">
    <source>
        <dbReference type="ARBA" id="ARBA00023136"/>
    </source>
</evidence>
<evidence type="ECO:0000259" key="12">
    <source>
        <dbReference type="PROSITE" id="PS50893"/>
    </source>
</evidence>
<dbReference type="GO" id="GO:0015421">
    <property type="term" value="F:ABC-type oligopeptide transporter activity"/>
    <property type="evidence" value="ECO:0007669"/>
    <property type="project" value="TreeGrafter"/>
</dbReference>
<organism evidence="14 15">
    <name type="scientific">Paenarthrobacter nitroguajacolicus</name>
    <name type="common">Arthrobacter nitroguajacolicus</name>
    <dbReference type="NCBI Taxonomy" id="211146"/>
    <lineage>
        <taxon>Bacteria</taxon>
        <taxon>Bacillati</taxon>
        <taxon>Actinomycetota</taxon>
        <taxon>Actinomycetes</taxon>
        <taxon>Micrococcales</taxon>
        <taxon>Micrococcaceae</taxon>
        <taxon>Paenarthrobacter</taxon>
    </lineage>
</organism>
<dbReference type="Pfam" id="PF00005">
    <property type="entry name" value="ABC_tran"/>
    <property type="match status" value="1"/>
</dbReference>
<feature type="domain" description="ABC transporter" evidence="12">
    <location>
        <begin position="338"/>
        <end position="586"/>
    </location>
</feature>
<dbReference type="InterPro" id="IPR027417">
    <property type="entry name" value="P-loop_NTPase"/>
</dbReference>
<dbReference type="GO" id="GO:0005524">
    <property type="term" value="F:ATP binding"/>
    <property type="evidence" value="ECO:0007669"/>
    <property type="project" value="UniProtKB-KW"/>
</dbReference>
<dbReference type="InterPro" id="IPR017871">
    <property type="entry name" value="ABC_transporter-like_CS"/>
</dbReference>
<protein>
    <submittedName>
        <fullName evidence="14">ABC transporter ATP-binding protein</fullName>
    </submittedName>
</protein>
<comment type="caution">
    <text evidence="14">The sequence shown here is derived from an EMBL/GenBank/DDBJ whole genome shotgun (WGS) entry which is preliminary data.</text>
</comment>
<dbReference type="Proteomes" id="UP000316500">
    <property type="component" value="Unassembled WGS sequence"/>
</dbReference>
<dbReference type="PROSITE" id="PS00211">
    <property type="entry name" value="ABC_TRANSPORTER_1"/>
    <property type="match status" value="1"/>
</dbReference>
<keyword evidence="4" id="KW-0997">Cell inner membrane</keyword>
<dbReference type="Pfam" id="PF00664">
    <property type="entry name" value="ABC_membrane"/>
    <property type="match status" value="1"/>
</dbReference>
<comment type="similarity">
    <text evidence="10">Belongs to the ABC transporter superfamily. Siderophore-Fe(3+) uptake transporter (SIUT) (TC 3.A.1.21) family.</text>
</comment>
<keyword evidence="9 11" id="KW-0472">Membrane</keyword>
<gene>
    <name evidence="14" type="ORF">FQP90_07445</name>
</gene>
<dbReference type="RefSeq" id="WP_144649081.1">
    <property type="nucleotide sequence ID" value="NZ_VNFK01000004.1"/>
</dbReference>
<dbReference type="PANTHER" id="PTHR43394">
    <property type="entry name" value="ATP-DEPENDENT PERMEASE MDL1, MITOCHONDRIAL"/>
    <property type="match status" value="1"/>
</dbReference>
<evidence type="ECO:0000256" key="3">
    <source>
        <dbReference type="ARBA" id="ARBA00022475"/>
    </source>
</evidence>
<evidence type="ECO:0000256" key="7">
    <source>
        <dbReference type="ARBA" id="ARBA00022840"/>
    </source>
</evidence>
<feature type="domain" description="ABC transmembrane type-1" evidence="13">
    <location>
        <begin position="28"/>
        <end position="307"/>
    </location>
</feature>
<evidence type="ECO:0000256" key="2">
    <source>
        <dbReference type="ARBA" id="ARBA00022448"/>
    </source>
</evidence>
<evidence type="ECO:0000256" key="6">
    <source>
        <dbReference type="ARBA" id="ARBA00022741"/>
    </source>
</evidence>
<keyword evidence="5 11" id="KW-0812">Transmembrane</keyword>
<keyword evidence="6" id="KW-0547">Nucleotide-binding</keyword>
<comment type="subcellular location">
    <subcellularLocation>
        <location evidence="1">Cell inner membrane</location>
        <topology evidence="1">Multi-pass membrane protein</topology>
    </subcellularLocation>
</comment>
<dbReference type="GO" id="GO:0016887">
    <property type="term" value="F:ATP hydrolysis activity"/>
    <property type="evidence" value="ECO:0007669"/>
    <property type="project" value="InterPro"/>
</dbReference>
<dbReference type="InterPro" id="IPR036640">
    <property type="entry name" value="ABC1_TM_sf"/>
</dbReference>
<evidence type="ECO:0000313" key="14">
    <source>
        <dbReference type="EMBL" id="TVU64875.1"/>
    </source>
</evidence>
<keyword evidence="3" id="KW-1003">Cell membrane</keyword>
<dbReference type="PANTHER" id="PTHR43394:SF1">
    <property type="entry name" value="ATP-BINDING CASSETTE SUB-FAMILY B MEMBER 10, MITOCHONDRIAL"/>
    <property type="match status" value="1"/>
</dbReference>
<dbReference type="Gene3D" id="1.20.1560.10">
    <property type="entry name" value="ABC transporter type 1, transmembrane domain"/>
    <property type="match status" value="1"/>
</dbReference>
<dbReference type="InterPro" id="IPR011527">
    <property type="entry name" value="ABC1_TM_dom"/>
</dbReference>
<evidence type="ECO:0000256" key="1">
    <source>
        <dbReference type="ARBA" id="ARBA00004429"/>
    </source>
</evidence>
<dbReference type="EMBL" id="VNFK01000004">
    <property type="protein sequence ID" value="TVU64875.1"/>
    <property type="molecule type" value="Genomic_DNA"/>
</dbReference>
<feature type="transmembrane region" description="Helical" evidence="11">
    <location>
        <begin position="140"/>
        <end position="160"/>
    </location>
</feature>
<evidence type="ECO:0000256" key="4">
    <source>
        <dbReference type="ARBA" id="ARBA00022519"/>
    </source>
</evidence>